<dbReference type="InterPro" id="IPR011010">
    <property type="entry name" value="DNA_brk_join_enz"/>
</dbReference>
<comment type="caution">
    <text evidence="6">The sequence shown here is derived from an EMBL/GenBank/DDBJ whole genome shotgun (WGS) entry which is preliminary data.</text>
</comment>
<dbReference type="RefSeq" id="WP_158635600.1">
    <property type="nucleotide sequence ID" value="NZ_BMLP01000006.1"/>
</dbReference>
<dbReference type="InterPro" id="IPR038488">
    <property type="entry name" value="Integrase_DNA-bd_sf"/>
</dbReference>
<keyword evidence="4" id="KW-0233">DNA recombination</keyword>
<evidence type="ECO:0000313" key="6">
    <source>
        <dbReference type="EMBL" id="GGO35788.1"/>
    </source>
</evidence>
<evidence type="ECO:0000256" key="3">
    <source>
        <dbReference type="ARBA" id="ARBA00023125"/>
    </source>
</evidence>
<dbReference type="PANTHER" id="PTHR30629">
    <property type="entry name" value="PROPHAGE INTEGRASE"/>
    <property type="match status" value="1"/>
</dbReference>
<dbReference type="GO" id="GO:0006310">
    <property type="term" value="P:DNA recombination"/>
    <property type="evidence" value="ECO:0007669"/>
    <property type="project" value="UniProtKB-KW"/>
</dbReference>
<dbReference type="EMBL" id="BMLP01000006">
    <property type="protein sequence ID" value="GGO35788.1"/>
    <property type="molecule type" value="Genomic_DNA"/>
</dbReference>
<dbReference type="PROSITE" id="PS51898">
    <property type="entry name" value="TYR_RECOMBINASE"/>
    <property type="match status" value="1"/>
</dbReference>
<feature type="domain" description="Tyr recombinase" evidence="5">
    <location>
        <begin position="224"/>
        <end position="416"/>
    </location>
</feature>
<dbReference type="InterPro" id="IPR025166">
    <property type="entry name" value="Integrase_DNA_bind_dom"/>
</dbReference>
<comment type="similarity">
    <text evidence="1">Belongs to the 'phage' integrase family.</text>
</comment>
<dbReference type="InterPro" id="IPR010998">
    <property type="entry name" value="Integrase_recombinase_N"/>
</dbReference>
<evidence type="ECO:0000256" key="1">
    <source>
        <dbReference type="ARBA" id="ARBA00008857"/>
    </source>
</evidence>
<keyword evidence="2" id="KW-0229">DNA integration</keyword>
<proteinExistence type="inferred from homology"/>
<dbReference type="GO" id="GO:0015074">
    <property type="term" value="P:DNA integration"/>
    <property type="evidence" value="ECO:0007669"/>
    <property type="project" value="UniProtKB-KW"/>
</dbReference>
<evidence type="ECO:0000313" key="7">
    <source>
        <dbReference type="Proteomes" id="UP000598196"/>
    </source>
</evidence>
<dbReference type="SUPFAM" id="SSF56349">
    <property type="entry name" value="DNA breaking-rejoining enzymes"/>
    <property type="match status" value="1"/>
</dbReference>
<keyword evidence="3" id="KW-0238">DNA-binding</keyword>
<dbReference type="Gene3D" id="3.30.160.390">
    <property type="entry name" value="Integrase, DNA-binding domain"/>
    <property type="match status" value="1"/>
</dbReference>
<dbReference type="InterPro" id="IPR013762">
    <property type="entry name" value="Integrase-like_cat_sf"/>
</dbReference>
<dbReference type="InterPro" id="IPR002104">
    <property type="entry name" value="Integrase_catalytic"/>
</dbReference>
<evidence type="ECO:0000256" key="2">
    <source>
        <dbReference type="ARBA" id="ARBA00022908"/>
    </source>
</evidence>
<dbReference type="Gene3D" id="1.10.443.10">
    <property type="entry name" value="Intergrase catalytic core"/>
    <property type="match status" value="1"/>
</dbReference>
<name>A0A917YLS3_9RHOB</name>
<dbReference type="Proteomes" id="UP000598196">
    <property type="component" value="Unassembled WGS sequence"/>
</dbReference>
<dbReference type="OrthoDB" id="6388170at2"/>
<gene>
    <name evidence="6" type="ORF">GCM10010991_28630</name>
</gene>
<dbReference type="PANTHER" id="PTHR30629:SF2">
    <property type="entry name" value="PROPHAGE INTEGRASE INTS-RELATED"/>
    <property type="match status" value="1"/>
</dbReference>
<dbReference type="Gene3D" id="1.10.150.130">
    <property type="match status" value="1"/>
</dbReference>
<keyword evidence="7" id="KW-1185">Reference proteome</keyword>
<dbReference type="AlphaFoldDB" id="A0A917YLS3"/>
<protein>
    <submittedName>
        <fullName evidence="6">Integrase</fullName>
    </submittedName>
</protein>
<dbReference type="Pfam" id="PF13356">
    <property type="entry name" value="Arm-DNA-bind_3"/>
    <property type="match status" value="1"/>
</dbReference>
<evidence type="ECO:0000256" key="4">
    <source>
        <dbReference type="ARBA" id="ARBA00023172"/>
    </source>
</evidence>
<reference evidence="6 7" key="1">
    <citation type="journal article" date="2014" name="Int. J. Syst. Evol. Microbiol.">
        <title>Complete genome sequence of Corynebacterium casei LMG S-19264T (=DSM 44701T), isolated from a smear-ripened cheese.</title>
        <authorList>
            <consortium name="US DOE Joint Genome Institute (JGI-PGF)"/>
            <person name="Walter F."/>
            <person name="Albersmeier A."/>
            <person name="Kalinowski J."/>
            <person name="Ruckert C."/>
        </authorList>
    </citation>
    <scope>NUCLEOTIDE SEQUENCE [LARGE SCALE GENOMIC DNA]</scope>
    <source>
        <strain evidence="6 7">CGMCC 1.7029</strain>
    </source>
</reference>
<evidence type="ECO:0000259" key="5">
    <source>
        <dbReference type="PROSITE" id="PS51898"/>
    </source>
</evidence>
<dbReference type="GO" id="GO:0003677">
    <property type="term" value="F:DNA binding"/>
    <property type="evidence" value="ECO:0007669"/>
    <property type="project" value="UniProtKB-KW"/>
</dbReference>
<organism evidence="6 7">
    <name type="scientific">Gemmobacter aquaticus</name>
    <dbReference type="NCBI Taxonomy" id="490185"/>
    <lineage>
        <taxon>Bacteria</taxon>
        <taxon>Pseudomonadati</taxon>
        <taxon>Pseudomonadota</taxon>
        <taxon>Alphaproteobacteria</taxon>
        <taxon>Rhodobacterales</taxon>
        <taxon>Paracoccaceae</taxon>
        <taxon>Gemmobacter</taxon>
    </lineage>
</organism>
<sequence length="442" mass="49556">MPDPTPKHPPVKLTKGYVDRVKPGQTDEYHWDVETKGFGLRVNPSGRMNFIVQGRIDPRNPPARITIGAYGVFTVDQAREVAREHLRSMRMGTDPREVKREDEAKAVTLRQVADAFFARPGMLKENTRDEMDRHLTTAFAKWLPRAIASITSSDCRKRYEEIATKGLRKTPAPAPGSAASAFKILRTLINFAMEEYQTQDGAPLIARNPVAIIKKELAVHESKVRTRHIDRRDVGMFWHRLTTGRQNPAFSADTRCGIDLVMFLLLTGTRRNEGAELTWDRVNLDDADPANNWFHLPDPKNKNPVWLPLSSQAVAVLKARKAADDKATTKSKFVFPSRSAAGHIKDTRAPLERFAKAIGMDRLSAHDLRRSFVTLGVKACRLDIAKLELLTNHVPQGVTARHYLETSDLRDYHPEVQAIGDYIEQQALIAAGGNVVALPLRA</sequence>
<accession>A0A917YLS3</accession>
<dbReference type="InterPro" id="IPR050808">
    <property type="entry name" value="Phage_Integrase"/>
</dbReference>
<dbReference type="Pfam" id="PF00589">
    <property type="entry name" value="Phage_integrase"/>
    <property type="match status" value="1"/>
</dbReference>